<evidence type="ECO:0000313" key="6">
    <source>
        <dbReference type="Proteomes" id="UP000620670"/>
    </source>
</evidence>
<evidence type="ECO:0000256" key="2">
    <source>
        <dbReference type="ARBA" id="ARBA00023169"/>
    </source>
</evidence>
<proteinExistence type="inferred from homology"/>
<accession>A0ABS0Y8B0</accession>
<feature type="domain" description="Bacterial sugar transferase" evidence="4">
    <location>
        <begin position="252"/>
        <end position="434"/>
    </location>
</feature>
<reference evidence="6" key="1">
    <citation type="submission" date="2020-12" db="EMBL/GenBank/DDBJ databases">
        <title>Hymenobacter sp.</title>
        <authorList>
            <person name="Kim M.K."/>
        </authorList>
    </citation>
    <scope>NUCLEOTIDE SEQUENCE [LARGE SCALE GENOMIC DNA]</scope>
    <source>
        <strain evidence="6">BT325</strain>
    </source>
</reference>
<dbReference type="Pfam" id="PF02397">
    <property type="entry name" value="Bac_transf"/>
    <property type="match status" value="1"/>
</dbReference>
<evidence type="ECO:0000313" key="5">
    <source>
        <dbReference type="EMBL" id="MBJ6128541.1"/>
    </source>
</evidence>
<keyword evidence="2" id="KW-0270">Exopolysaccharide synthesis</keyword>
<dbReference type="GO" id="GO:0016740">
    <property type="term" value="F:transferase activity"/>
    <property type="evidence" value="ECO:0007669"/>
    <property type="project" value="UniProtKB-KW"/>
</dbReference>
<protein>
    <submittedName>
        <fullName evidence="5">Sugar transferase</fullName>
    </submittedName>
</protein>
<feature type="transmembrane region" description="Helical" evidence="3">
    <location>
        <begin position="96"/>
        <end position="115"/>
    </location>
</feature>
<organism evidence="5 6">
    <name type="scientific">Microvirga splendida</name>
    <dbReference type="NCBI Taxonomy" id="2795727"/>
    <lineage>
        <taxon>Bacteria</taxon>
        <taxon>Pseudomonadati</taxon>
        <taxon>Pseudomonadota</taxon>
        <taxon>Alphaproteobacteria</taxon>
        <taxon>Hyphomicrobiales</taxon>
        <taxon>Methylobacteriaceae</taxon>
        <taxon>Microvirga</taxon>
    </lineage>
</organism>
<keyword evidence="6" id="KW-1185">Reference proteome</keyword>
<keyword evidence="5" id="KW-0808">Transferase</keyword>
<feature type="transmembrane region" description="Helical" evidence="3">
    <location>
        <begin position="254"/>
        <end position="280"/>
    </location>
</feature>
<name>A0ABS0Y8B0_9HYPH</name>
<feature type="transmembrane region" description="Helical" evidence="3">
    <location>
        <begin position="31"/>
        <end position="53"/>
    </location>
</feature>
<dbReference type="InterPro" id="IPR003362">
    <property type="entry name" value="Bact_transf"/>
</dbReference>
<keyword evidence="3" id="KW-0812">Transmembrane</keyword>
<gene>
    <name evidence="5" type="ORF">JAO75_24445</name>
</gene>
<evidence type="ECO:0000256" key="3">
    <source>
        <dbReference type="SAM" id="Phobius"/>
    </source>
</evidence>
<dbReference type="EMBL" id="JAELXT010000058">
    <property type="protein sequence ID" value="MBJ6128541.1"/>
    <property type="molecule type" value="Genomic_DNA"/>
</dbReference>
<keyword evidence="3" id="KW-0472">Membrane</keyword>
<comment type="similarity">
    <text evidence="1">Belongs to the bacterial sugar transferase family.</text>
</comment>
<dbReference type="Proteomes" id="UP000620670">
    <property type="component" value="Unassembled WGS sequence"/>
</dbReference>
<dbReference type="PANTHER" id="PTHR30576">
    <property type="entry name" value="COLANIC BIOSYNTHESIS UDP-GLUCOSE LIPID CARRIER TRANSFERASE"/>
    <property type="match status" value="1"/>
</dbReference>
<dbReference type="RefSeq" id="WP_199051811.1">
    <property type="nucleotide sequence ID" value="NZ_JAELXT010000058.1"/>
</dbReference>
<evidence type="ECO:0000259" key="4">
    <source>
        <dbReference type="Pfam" id="PF02397"/>
    </source>
</evidence>
<feature type="transmembrane region" description="Helical" evidence="3">
    <location>
        <begin position="121"/>
        <end position="144"/>
    </location>
</feature>
<dbReference type="PANTHER" id="PTHR30576:SF0">
    <property type="entry name" value="UNDECAPRENYL-PHOSPHATE N-ACETYLGALACTOSAMINYL 1-PHOSPHATE TRANSFERASE-RELATED"/>
    <property type="match status" value="1"/>
</dbReference>
<keyword evidence="3" id="KW-1133">Transmembrane helix</keyword>
<sequence>MATGYKIPGNEVTKNGEFSFLQATTQRPLQLVAGFSLATLIGLVGAGALAAILRHTLETNQAGVGLSAVMIAAITASLFGTATIAALSEVRSYSRLLLPFNFSFLVHYVWFAFAASLHQNITLSLLPFSFIAVLTCSLFIDLLCRLARPERVAAVAYGMSPEHLNRLGRGVDIVTGPAIFSAQQYDVLLIDFAVPLPPEWSRFVSSAALTGCEVRHISNYVVQRTASLLPTDVEPDLTLQRRYRSSGYIAFKRFIDITIILLMAPIITPIIALAATAVLISMGRPIIFVQDRIGKGGNVFRMYKLRTMCAQCPGQNQSATEKGDLRVTPLGKVLRRFRIDELPQLLNVLKGDMSLIGPRPEQPQLVAKYRQVIPYYDLRHEVQPGLSGWAQVNYGYASTLEETQAKTSYDLFYIKEFGPALDIEIAIATIWVVVRGWNAR</sequence>
<evidence type="ECO:0000256" key="1">
    <source>
        <dbReference type="ARBA" id="ARBA00006464"/>
    </source>
</evidence>
<comment type="caution">
    <text evidence="5">The sequence shown here is derived from an EMBL/GenBank/DDBJ whole genome shotgun (WGS) entry which is preliminary data.</text>
</comment>
<feature type="transmembrane region" description="Helical" evidence="3">
    <location>
        <begin position="65"/>
        <end position="87"/>
    </location>
</feature>